<feature type="compositionally biased region" description="Polar residues" evidence="1">
    <location>
        <begin position="10"/>
        <end position="22"/>
    </location>
</feature>
<gene>
    <name evidence="2" type="ORF">FHS81_001105</name>
</gene>
<reference evidence="2 3" key="1">
    <citation type="submission" date="2020-08" db="EMBL/GenBank/DDBJ databases">
        <title>Genomic Encyclopedia of Type Strains, Phase IV (KMG-IV): sequencing the most valuable type-strain genomes for metagenomic binning, comparative biology and taxonomic classification.</title>
        <authorList>
            <person name="Goeker M."/>
        </authorList>
    </citation>
    <scope>NUCLEOTIDE SEQUENCE [LARGE SCALE GENOMIC DNA]</scope>
    <source>
        <strain evidence="2 3">DSM 28760</strain>
    </source>
</reference>
<evidence type="ECO:0000256" key="1">
    <source>
        <dbReference type="SAM" id="MobiDB-lite"/>
    </source>
</evidence>
<dbReference type="RefSeq" id="WP_246374755.1">
    <property type="nucleotide sequence ID" value="NZ_JACICC010000002.1"/>
</dbReference>
<accession>A0A7W5Z2R1</accession>
<evidence type="ECO:0000313" key="3">
    <source>
        <dbReference type="Proteomes" id="UP000537592"/>
    </source>
</evidence>
<name>A0A7W5Z2R1_9HYPH</name>
<dbReference type="AlphaFoldDB" id="A0A7W5Z2R1"/>
<evidence type="ECO:0008006" key="4">
    <source>
        <dbReference type="Google" id="ProtNLM"/>
    </source>
</evidence>
<dbReference type="InterPro" id="IPR021252">
    <property type="entry name" value="DUF2794"/>
</dbReference>
<proteinExistence type="predicted"/>
<feature type="region of interest" description="Disordered" evidence="1">
    <location>
        <begin position="1"/>
        <end position="27"/>
    </location>
</feature>
<sequence>MSEAGGGDPEQTTASMATSPQDAPSRRETMRAAVIPLRTQTNAASSSSQQAYAGPVTFNQAELRLIFGIYGRKVAAGEWRDYAMDFLRDQAIFSIYRRSSEVPLYRIEKTPRLARRQGEYAAIAASGFILKRGGDLGRVLAALDKPLKIVR</sequence>
<dbReference type="Proteomes" id="UP000537592">
    <property type="component" value="Unassembled WGS sequence"/>
</dbReference>
<protein>
    <recommendedName>
        <fullName evidence="4">DUF2794 domain-containing protein</fullName>
    </recommendedName>
</protein>
<evidence type="ECO:0000313" key="2">
    <source>
        <dbReference type="EMBL" id="MBB3809035.1"/>
    </source>
</evidence>
<dbReference type="EMBL" id="JACICC010000002">
    <property type="protein sequence ID" value="MBB3809035.1"/>
    <property type="molecule type" value="Genomic_DNA"/>
</dbReference>
<comment type="caution">
    <text evidence="2">The sequence shown here is derived from an EMBL/GenBank/DDBJ whole genome shotgun (WGS) entry which is preliminary data.</text>
</comment>
<organism evidence="2 3">
    <name type="scientific">Pseudochelatococcus contaminans</name>
    <dbReference type="NCBI Taxonomy" id="1538103"/>
    <lineage>
        <taxon>Bacteria</taxon>
        <taxon>Pseudomonadati</taxon>
        <taxon>Pseudomonadota</taxon>
        <taxon>Alphaproteobacteria</taxon>
        <taxon>Hyphomicrobiales</taxon>
        <taxon>Chelatococcaceae</taxon>
        <taxon>Pseudochelatococcus</taxon>
    </lineage>
</organism>
<keyword evidence="3" id="KW-1185">Reference proteome</keyword>
<dbReference type="Pfam" id="PF10984">
    <property type="entry name" value="DUF2794"/>
    <property type="match status" value="1"/>
</dbReference>